<evidence type="ECO:0000313" key="3">
    <source>
        <dbReference type="EMBL" id="MQX52080.1"/>
    </source>
</evidence>
<evidence type="ECO:0000256" key="1">
    <source>
        <dbReference type="ARBA" id="ARBA00009600"/>
    </source>
</evidence>
<dbReference type="EMBL" id="WIRE01000001">
    <property type="protein sequence ID" value="MQX52080.1"/>
    <property type="molecule type" value="Genomic_DNA"/>
</dbReference>
<proteinExistence type="inferred from homology"/>
<dbReference type="AlphaFoldDB" id="A0A6N7LVB8"/>
<dbReference type="GO" id="GO:0005829">
    <property type="term" value="C:cytosol"/>
    <property type="evidence" value="ECO:0007669"/>
    <property type="project" value="TreeGrafter"/>
</dbReference>
<dbReference type="HAMAP" id="MF_00758">
    <property type="entry name" value="UPF0301"/>
    <property type="match status" value="1"/>
</dbReference>
<dbReference type="SUPFAM" id="SSF143456">
    <property type="entry name" value="VC0467-like"/>
    <property type="match status" value="1"/>
</dbReference>
<organism evidence="3 4">
    <name type="scientific">Alcanivorax sediminis</name>
    <dbReference type="NCBI Taxonomy" id="2663008"/>
    <lineage>
        <taxon>Bacteria</taxon>
        <taxon>Pseudomonadati</taxon>
        <taxon>Pseudomonadota</taxon>
        <taxon>Gammaproteobacteria</taxon>
        <taxon>Oceanospirillales</taxon>
        <taxon>Alcanivoracaceae</taxon>
        <taxon>Alcanivorax</taxon>
    </lineage>
</organism>
<dbReference type="Gene3D" id="3.40.1740.10">
    <property type="entry name" value="VC0467-like"/>
    <property type="match status" value="1"/>
</dbReference>
<sequence length="186" mass="20192">MDNTSLKHQLLVAMPQMADPNFEHSVTYIVEHSSEGAMGLTLNRPVQISLGDILEDMDIEIEVPPSERHRVVAGGPVQQEAGFILHEASTHWESSILLSDGLMLTTSRDILEAIAVGEGPDRSLVCLGYAGWEAGQLEQELVENAWLSTPASRELVLDTPFEHAWHDAAACIGVDMSLIATQAGHS</sequence>
<comment type="caution">
    <text evidence="3">The sequence shown here is derived from an EMBL/GenBank/DDBJ whole genome shotgun (WGS) entry which is preliminary data.</text>
</comment>
<reference evidence="3 4" key="1">
    <citation type="submission" date="2019-10" db="EMBL/GenBank/DDBJ databases">
        <title>Alcanivorax sp.PA15-N-34 draft genome sequence.</title>
        <authorList>
            <person name="Liao X."/>
            <person name="Shao Z."/>
        </authorList>
    </citation>
    <scope>NUCLEOTIDE SEQUENCE [LARGE SCALE GENOMIC DNA]</scope>
    <source>
        <strain evidence="3 4">PA15-N-34</strain>
    </source>
</reference>
<gene>
    <name evidence="3" type="ORF">GFN93_02395</name>
</gene>
<dbReference type="InterPro" id="IPR003774">
    <property type="entry name" value="AlgH-like"/>
</dbReference>
<dbReference type="PANTHER" id="PTHR30327">
    <property type="entry name" value="UNCHARACTERIZED PROTEIN YQGE"/>
    <property type="match status" value="1"/>
</dbReference>
<evidence type="ECO:0000256" key="2">
    <source>
        <dbReference type="HAMAP-Rule" id="MF_00758"/>
    </source>
</evidence>
<dbReference type="Proteomes" id="UP000469421">
    <property type="component" value="Unassembled WGS sequence"/>
</dbReference>
<dbReference type="Pfam" id="PF02622">
    <property type="entry name" value="DUF179"/>
    <property type="match status" value="1"/>
</dbReference>
<dbReference type="PANTHER" id="PTHR30327:SF1">
    <property type="entry name" value="UPF0301 PROTEIN YQGE"/>
    <property type="match status" value="1"/>
</dbReference>
<dbReference type="NCBIfam" id="NF001266">
    <property type="entry name" value="PRK00228.1-1"/>
    <property type="match status" value="1"/>
</dbReference>
<dbReference type="RefSeq" id="WP_153498828.1">
    <property type="nucleotide sequence ID" value="NZ_JBMZXE010000004.1"/>
</dbReference>
<comment type="similarity">
    <text evidence="1 2">Belongs to the UPF0301 (AlgH) family.</text>
</comment>
<protein>
    <recommendedName>
        <fullName evidence="2">UPF0301 protein GFN93_02395</fullName>
    </recommendedName>
</protein>
<keyword evidence="4" id="KW-1185">Reference proteome</keyword>
<name>A0A6N7LVB8_9GAMM</name>
<evidence type="ECO:0000313" key="4">
    <source>
        <dbReference type="Proteomes" id="UP000469421"/>
    </source>
</evidence>
<accession>A0A6N7LVB8</accession>